<dbReference type="AlphaFoldDB" id="A0A0B4XJJ9"/>
<feature type="domain" description="Serine aminopeptidase S33" evidence="1">
    <location>
        <begin position="71"/>
        <end position="302"/>
    </location>
</feature>
<evidence type="ECO:0000313" key="2">
    <source>
        <dbReference type="EMBL" id="AJD46597.1"/>
    </source>
</evidence>
<dbReference type="STRING" id="391936.S7S_00865"/>
<dbReference type="EMBL" id="CP004387">
    <property type="protein sequence ID" value="AJD46597.1"/>
    <property type="molecule type" value="Genomic_DNA"/>
</dbReference>
<dbReference type="Pfam" id="PF12146">
    <property type="entry name" value="Hydrolase_4"/>
    <property type="match status" value="1"/>
</dbReference>
<dbReference type="InterPro" id="IPR029058">
    <property type="entry name" value="AB_hydrolase_fold"/>
</dbReference>
<protein>
    <recommendedName>
        <fullName evidence="1">Serine aminopeptidase S33 domain-containing protein</fullName>
    </recommendedName>
</protein>
<dbReference type="PANTHER" id="PTHR11614">
    <property type="entry name" value="PHOSPHOLIPASE-RELATED"/>
    <property type="match status" value="1"/>
</dbReference>
<dbReference type="InterPro" id="IPR051044">
    <property type="entry name" value="MAG_DAG_Lipase"/>
</dbReference>
<proteinExistence type="predicted"/>
<dbReference type="InterPro" id="IPR022742">
    <property type="entry name" value="Hydrolase_4"/>
</dbReference>
<accession>A0A0B4XJJ9</accession>
<dbReference type="RefSeq" id="WP_008740113.1">
    <property type="nucleotide sequence ID" value="NZ_CP004387.1"/>
</dbReference>
<gene>
    <name evidence="2" type="ORF">S7S_00865</name>
</gene>
<dbReference type="Gene3D" id="3.40.50.1820">
    <property type="entry name" value="alpha/beta hydrolase"/>
    <property type="match status" value="1"/>
</dbReference>
<dbReference type="KEGG" id="apac:S7S_00865"/>
<dbReference type="SUPFAM" id="SSF53474">
    <property type="entry name" value="alpha/beta-Hydrolases"/>
    <property type="match status" value="1"/>
</dbReference>
<dbReference type="HOGENOM" id="CLU_026209_6_0_6"/>
<keyword evidence="3" id="KW-1185">Reference proteome</keyword>
<dbReference type="OrthoDB" id="5614837at2"/>
<name>A0A0B4XJJ9_9GAMM</name>
<evidence type="ECO:0000259" key="1">
    <source>
        <dbReference type="Pfam" id="PF12146"/>
    </source>
</evidence>
<dbReference type="Proteomes" id="UP000006764">
    <property type="component" value="Chromosome"/>
</dbReference>
<organism evidence="2 3">
    <name type="scientific">Isoalcanivorax pacificus W11-5</name>
    <dbReference type="NCBI Taxonomy" id="391936"/>
    <lineage>
        <taxon>Bacteria</taxon>
        <taxon>Pseudomonadati</taxon>
        <taxon>Pseudomonadota</taxon>
        <taxon>Gammaproteobacteria</taxon>
        <taxon>Oceanospirillales</taxon>
        <taxon>Alcanivoracaceae</taxon>
        <taxon>Isoalcanivorax</taxon>
    </lineage>
</organism>
<reference evidence="2 3" key="1">
    <citation type="journal article" date="2012" name="J. Bacteriol.">
        <title>Genome sequence of an alkane-degrading bacterium, Alcanivorax pacificus type strain W11-5, isolated from deep sea sediment.</title>
        <authorList>
            <person name="Lai Q."/>
            <person name="Shao Z."/>
        </authorList>
    </citation>
    <scope>NUCLEOTIDE SEQUENCE [LARGE SCALE GENOMIC DNA]</scope>
    <source>
        <strain evidence="2 3">W11-5</strain>
    </source>
</reference>
<sequence>MNPPPFNAQLIQQAWQPLDWKTPQQISGEARRYAEYYGIDFAGRFPGLLHGFGYFEAANHTLAIHAWMPPKARGTVLVLHGYFDHVGLYRHVIGHLLELNYAVLAYDLPGHGLSSGPRAAIEDFLVYREVLSQCLAHEQNQFPRPWHALAQSTGGAIIMDYLVSGGGGEEPAPFEKVILLAPLVRPMAWRSGKLLHSLVSPFRDYIRRVFTVNSNDPDFLHFLEHLDPLQHRALSSRWVGALKKWVPGFERASAVRISPVIIQGDMDETVDWRHNLSIIEDKFNQPEVHILKGARHQLANEHPDIRAQVNRILDNHLG</sequence>
<evidence type="ECO:0000313" key="3">
    <source>
        <dbReference type="Proteomes" id="UP000006764"/>
    </source>
</evidence>